<accession>C5B7Q8</accession>
<evidence type="ECO:0000256" key="2">
    <source>
        <dbReference type="ARBA" id="ARBA00008814"/>
    </source>
</evidence>
<name>C5B7Q8_EDWI9</name>
<comment type="similarity">
    <text evidence="2">Belongs to the bacterial solute-binding protein 8 family.</text>
</comment>
<keyword evidence="4" id="KW-0406">Ion transport</keyword>
<dbReference type="RefSeq" id="WP_015870128.1">
    <property type="nucleotide sequence ID" value="NC_012779.2"/>
</dbReference>
<dbReference type="AlphaFoldDB" id="C5B7Q8"/>
<evidence type="ECO:0000259" key="7">
    <source>
        <dbReference type="PROSITE" id="PS50983"/>
    </source>
</evidence>
<dbReference type="Pfam" id="PF01497">
    <property type="entry name" value="Peripla_BP_2"/>
    <property type="match status" value="1"/>
</dbReference>
<proteinExistence type="inferred from homology"/>
<evidence type="ECO:0000256" key="3">
    <source>
        <dbReference type="ARBA" id="ARBA00022448"/>
    </source>
</evidence>
<dbReference type="PRINTS" id="PR01715">
    <property type="entry name" value="FERRIBNDNGPP"/>
</dbReference>
<dbReference type="HOGENOM" id="CLU_038034_10_0_6"/>
<dbReference type="InterPro" id="IPR002491">
    <property type="entry name" value="ABC_transptr_periplasmic_BD"/>
</dbReference>
<feature type="signal peptide" evidence="6">
    <location>
        <begin position="1"/>
        <end position="28"/>
    </location>
</feature>
<dbReference type="InterPro" id="IPR051313">
    <property type="entry name" value="Bact_iron-sidero_bind"/>
</dbReference>
<dbReference type="GeneID" id="69537776"/>
<dbReference type="PATRIC" id="fig|634503.3.peg.643"/>
<evidence type="ECO:0000256" key="5">
    <source>
        <dbReference type="ARBA" id="ARBA00022729"/>
    </source>
</evidence>
<dbReference type="PANTHER" id="PTHR30532:SF1">
    <property type="entry name" value="IRON(3+)-HYDROXAMATE-BINDING PROTEIN FHUD"/>
    <property type="match status" value="1"/>
</dbReference>
<dbReference type="CDD" id="cd01146">
    <property type="entry name" value="FhuD"/>
    <property type="match status" value="1"/>
</dbReference>
<sequence>MCLIFNFIFRFFAPLALLFSLFSPSAQALTVSDSRGTHQLPAVPTRAVVLDWDLLEQTIELGVTPLAATDLDSYREWVAQPPIPAQTQSVGSREEPNLERIAALKPDVILASEMQQALLPRLMQIAPVLYYTNFSAADDHAAVAIAQFRQLAQAFGREAIAEQKLAAMQARFQHLSRALRAAFQGQLPAVTVMRFASTTSTYLYTTNSMPVYVLRQLGISPALTPPPARWGIVRQPIAGLQRVGQGYVLYFLPFHDAARLDAMRLWQAMPFVRGQRVSAVRPVWSYGGAMSLQYAAEAMAESLMALAAQK</sequence>
<dbReference type="EMBL" id="CP001600">
    <property type="protein sequence ID" value="ACR67935.1"/>
    <property type="molecule type" value="Genomic_DNA"/>
</dbReference>
<dbReference type="SUPFAM" id="SSF53807">
    <property type="entry name" value="Helical backbone' metal receptor"/>
    <property type="match status" value="1"/>
</dbReference>
<comment type="subcellular location">
    <subcellularLocation>
        <location evidence="1">Cell envelope</location>
    </subcellularLocation>
</comment>
<dbReference type="GO" id="GO:0030288">
    <property type="term" value="C:outer membrane-bounded periplasmic space"/>
    <property type="evidence" value="ECO:0007669"/>
    <property type="project" value="TreeGrafter"/>
</dbReference>
<dbReference type="KEGG" id="eic:NT01EI_0714"/>
<dbReference type="PANTHER" id="PTHR30532">
    <property type="entry name" value="IRON III DICITRATE-BINDING PERIPLASMIC PROTEIN"/>
    <property type="match status" value="1"/>
</dbReference>
<reference evidence="8 9" key="2">
    <citation type="journal article" date="2012" name="J. Bacteriol.">
        <title>Genome Sequence of Edwardsiella ictaluri 93-146, a Strain Associated with a Natural Channel Catfish Outbreak of Enteric Septicemia of Catfish.</title>
        <authorList>
            <person name="Williams M.L."/>
            <person name="Gillaspy A.F."/>
            <person name="Dyer D.W."/>
            <person name="Thune R.L."/>
            <person name="Waldbieser G.C."/>
            <person name="Schuster S.C."/>
            <person name="Gipson J."/>
            <person name="Zaitshik J."/>
            <person name="Landry C."/>
            <person name="Banes M.M."/>
            <person name="Lawrence M.L."/>
        </authorList>
    </citation>
    <scope>NUCLEOTIDE SEQUENCE [LARGE SCALE GENOMIC DNA]</scope>
    <source>
        <strain evidence="8 9">93-146</strain>
    </source>
</reference>
<feature type="chain" id="PRO_5002948584" evidence="6">
    <location>
        <begin position="29"/>
        <end position="310"/>
    </location>
</feature>
<keyword evidence="3" id="KW-0813">Transport</keyword>
<dbReference type="Gene3D" id="3.40.50.1980">
    <property type="entry name" value="Nitrogenase molybdenum iron protein domain"/>
    <property type="match status" value="2"/>
</dbReference>
<keyword evidence="4" id="KW-0408">Iron</keyword>
<dbReference type="STRING" id="67780.B6E78_14205"/>
<evidence type="ECO:0000313" key="8">
    <source>
        <dbReference type="EMBL" id="ACR67935.1"/>
    </source>
</evidence>
<organism evidence="8 9">
    <name type="scientific">Edwardsiella ictaluri (strain 93-146)</name>
    <dbReference type="NCBI Taxonomy" id="634503"/>
    <lineage>
        <taxon>Bacteria</taxon>
        <taxon>Pseudomonadati</taxon>
        <taxon>Pseudomonadota</taxon>
        <taxon>Gammaproteobacteria</taxon>
        <taxon>Enterobacterales</taxon>
        <taxon>Hafniaceae</taxon>
        <taxon>Edwardsiella</taxon>
    </lineage>
</organism>
<keyword evidence="4" id="KW-0410">Iron transport</keyword>
<protein>
    <submittedName>
        <fullName evidence="8">Iron periplasmic binding protein, putative</fullName>
    </submittedName>
</protein>
<reference evidence="9" key="1">
    <citation type="submission" date="2009-03" db="EMBL/GenBank/DDBJ databases">
        <title>Complete genome sequence of Edwardsiella ictaluri 93-146.</title>
        <authorList>
            <person name="Williams M.L."/>
            <person name="Gillaspy A.F."/>
            <person name="Dyer D.W."/>
            <person name="Thune R.L."/>
            <person name="Waldbieser G.C."/>
            <person name="Schuster S.C."/>
            <person name="Gipson J."/>
            <person name="Zaitshik J."/>
            <person name="Landry C."/>
            <person name="Lawrence M.L."/>
        </authorList>
    </citation>
    <scope>NUCLEOTIDE SEQUENCE [LARGE SCALE GENOMIC DNA]</scope>
    <source>
        <strain evidence="9">93-146</strain>
    </source>
</reference>
<dbReference type="Proteomes" id="UP000001485">
    <property type="component" value="Chromosome"/>
</dbReference>
<evidence type="ECO:0000313" key="9">
    <source>
        <dbReference type="Proteomes" id="UP000001485"/>
    </source>
</evidence>
<feature type="domain" description="Fe/B12 periplasmic-binding" evidence="7">
    <location>
        <begin position="46"/>
        <end position="310"/>
    </location>
</feature>
<evidence type="ECO:0000256" key="1">
    <source>
        <dbReference type="ARBA" id="ARBA00004196"/>
    </source>
</evidence>
<evidence type="ECO:0000256" key="6">
    <source>
        <dbReference type="SAM" id="SignalP"/>
    </source>
</evidence>
<dbReference type="PROSITE" id="PS50983">
    <property type="entry name" value="FE_B12_PBP"/>
    <property type="match status" value="1"/>
</dbReference>
<dbReference type="GO" id="GO:1901678">
    <property type="term" value="P:iron coordination entity transport"/>
    <property type="evidence" value="ECO:0007669"/>
    <property type="project" value="UniProtKB-ARBA"/>
</dbReference>
<evidence type="ECO:0000256" key="4">
    <source>
        <dbReference type="ARBA" id="ARBA00022496"/>
    </source>
</evidence>
<keyword evidence="5 6" id="KW-0732">Signal</keyword>
<gene>
    <name evidence="8" type="ordered locus">NT01EI_0714</name>
</gene>